<dbReference type="Proteomes" id="UP000595703">
    <property type="component" value="Chromosome"/>
</dbReference>
<dbReference type="AlphaFoldDB" id="A0A7U3VSN6"/>
<dbReference type="EMBL" id="AP018365">
    <property type="protein sequence ID" value="BBB02096.1"/>
    <property type="molecule type" value="Genomic_DNA"/>
</dbReference>
<dbReference type="SUPFAM" id="SSF49870">
    <property type="entry name" value="Osmotin, thaumatin-like protein"/>
    <property type="match status" value="1"/>
</dbReference>
<reference evidence="2 3" key="1">
    <citation type="journal article" date="2010" name="J. Bacteriol.">
        <title>Biochemical characterization of a novel indole prenyltransferase from Streptomyces sp. SN-593.</title>
        <authorList>
            <person name="Takahashi S."/>
            <person name="Takagi H."/>
            <person name="Toyoda A."/>
            <person name="Uramoto M."/>
            <person name="Nogawa T."/>
            <person name="Ueki M."/>
            <person name="Sakaki Y."/>
            <person name="Osada H."/>
        </authorList>
    </citation>
    <scope>NUCLEOTIDE SEQUENCE [LARGE SCALE GENOMIC DNA]</scope>
    <source>
        <strain evidence="2 3">SN-593</strain>
    </source>
</reference>
<dbReference type="SMART" id="SM00205">
    <property type="entry name" value="THN"/>
    <property type="match status" value="1"/>
</dbReference>
<evidence type="ECO:0008006" key="4">
    <source>
        <dbReference type="Google" id="ProtNLM"/>
    </source>
</evidence>
<organism evidence="2 3">
    <name type="scientific">Actinacidiphila reveromycinica</name>
    <dbReference type="NCBI Taxonomy" id="659352"/>
    <lineage>
        <taxon>Bacteria</taxon>
        <taxon>Bacillati</taxon>
        <taxon>Actinomycetota</taxon>
        <taxon>Actinomycetes</taxon>
        <taxon>Kitasatosporales</taxon>
        <taxon>Streptomycetaceae</taxon>
        <taxon>Actinacidiphila</taxon>
    </lineage>
</organism>
<evidence type="ECO:0000256" key="1">
    <source>
        <dbReference type="SAM" id="SignalP"/>
    </source>
</evidence>
<dbReference type="PANTHER" id="PTHR31013">
    <property type="entry name" value="THAUMATIN FAMILY PROTEIN-RELATED"/>
    <property type="match status" value="1"/>
</dbReference>
<protein>
    <recommendedName>
        <fullName evidence="4">Thaumatin pathogenesis-like protein</fullName>
    </recommendedName>
</protein>
<dbReference type="InterPro" id="IPR037176">
    <property type="entry name" value="Osmotin/thaumatin-like_sf"/>
</dbReference>
<reference evidence="2 3" key="3">
    <citation type="journal article" date="2011" name="Nat. Chem. Biol.">
        <title>Reveromycin A biosynthesis uses RevG and RevJ for stereospecific spiroacetal formation.</title>
        <authorList>
            <person name="Takahashi S."/>
            <person name="Toyoda A."/>
            <person name="Sekiyama Y."/>
            <person name="Takagi H."/>
            <person name="Nogawa T."/>
            <person name="Uramoto M."/>
            <person name="Suzuki R."/>
            <person name="Koshino H."/>
            <person name="Kumano T."/>
            <person name="Panthee S."/>
            <person name="Dairi T."/>
            <person name="Ishikawa J."/>
            <person name="Ikeda H."/>
            <person name="Sakaki Y."/>
            <person name="Osada H."/>
        </authorList>
    </citation>
    <scope>NUCLEOTIDE SEQUENCE [LARGE SCALE GENOMIC DNA]</scope>
    <source>
        <strain evidence="2 3">SN-593</strain>
    </source>
</reference>
<name>A0A7U3VSN6_9ACTN</name>
<evidence type="ECO:0000313" key="3">
    <source>
        <dbReference type="Proteomes" id="UP000595703"/>
    </source>
</evidence>
<feature type="signal peptide" evidence="1">
    <location>
        <begin position="1"/>
        <end position="31"/>
    </location>
</feature>
<reference evidence="2 3" key="4">
    <citation type="journal article" date="2020" name="Sci. Rep.">
        <title>beta-carboline chemical signals induce reveromycin production through a LuxR family regulator in Streptomyces sp. SN-593.</title>
        <authorList>
            <person name="Panthee S."/>
            <person name="Kito N."/>
            <person name="Hayashi T."/>
            <person name="Shimizu T."/>
            <person name="Ishikawa J."/>
            <person name="Hamamoto H."/>
            <person name="Osada H."/>
            <person name="Takahashi S."/>
        </authorList>
    </citation>
    <scope>NUCLEOTIDE SEQUENCE [LARGE SCALE GENOMIC DNA]</scope>
    <source>
        <strain evidence="2 3">SN-593</strain>
    </source>
</reference>
<keyword evidence="1" id="KW-0732">Signal</keyword>
<reference evidence="2 3" key="2">
    <citation type="journal article" date="2011" name="J. Antibiot.">
        <title>Furaquinocins I and J: novel polyketide isoprenoid hybrid compounds from Streptomyces reveromyceticus SN-593.</title>
        <authorList>
            <person name="Panthee S."/>
            <person name="Takahashi S."/>
            <person name="Takagi H."/>
            <person name="Nogawa T."/>
            <person name="Oowada E."/>
            <person name="Uramoto M."/>
            <person name="Osada H."/>
        </authorList>
    </citation>
    <scope>NUCLEOTIDE SEQUENCE [LARGE SCALE GENOMIC DNA]</scope>
    <source>
        <strain evidence="2 3">SN-593</strain>
    </source>
</reference>
<keyword evidence="3" id="KW-1185">Reference proteome</keyword>
<evidence type="ECO:0000313" key="2">
    <source>
        <dbReference type="EMBL" id="BBB02096.1"/>
    </source>
</evidence>
<gene>
    <name evidence="2" type="ORF">RVR_9815</name>
</gene>
<dbReference type="Pfam" id="PF00314">
    <property type="entry name" value="Thaumatin"/>
    <property type="match status" value="1"/>
</dbReference>
<dbReference type="Gene3D" id="2.60.110.10">
    <property type="entry name" value="Thaumatin"/>
    <property type="match status" value="1"/>
</dbReference>
<dbReference type="KEGG" id="arev:RVR_9815"/>
<dbReference type="PIRSF" id="PIRSF002703">
    <property type="entry name" value="Thaumatin"/>
    <property type="match status" value="1"/>
</dbReference>
<accession>A0A7U3VSN6</accession>
<proteinExistence type="predicted"/>
<feature type="chain" id="PRO_5032796485" description="Thaumatin pathogenesis-like protein" evidence="1">
    <location>
        <begin position="32"/>
        <end position="258"/>
    </location>
</feature>
<sequence>MLAATAAAGGPAAAVTALPVTALPAAAPAAAAPAAMAPAATDHTVTFVNSTGQRVWIGSSVNADGSTALTGLPVLDTGQSATVTIPEDSAAGHWRGTFFAREGCSGDDGSTFHCVLGDCGASAGGCTTGEQPVSLAEFNFDPSDSLAPWYDVSYVNAFSVPVTISPDGVAPPPDGGACAQEGCPDDLLPYCPPDDLTTDAGTGLRLCVNPDRDAQTAYSDAIGGHCPWAYSWSKADTVPGNKVMRDCTACSGFTVTFH</sequence>
<dbReference type="PANTHER" id="PTHR31013:SF2">
    <property type="entry name" value="THAUMATIN-LIKE PROTEIN"/>
    <property type="match status" value="1"/>
</dbReference>
<dbReference type="InterPro" id="IPR001938">
    <property type="entry name" value="Thaumatin"/>
</dbReference>
<dbReference type="PROSITE" id="PS51367">
    <property type="entry name" value="THAUMATIN_2"/>
    <property type="match status" value="1"/>
</dbReference>